<evidence type="ECO:0000313" key="1">
    <source>
        <dbReference type="EMBL" id="TRU49668.1"/>
    </source>
</evidence>
<proteinExistence type="predicted"/>
<gene>
    <name evidence="1" type="ORF">EWV91_07260</name>
</gene>
<comment type="caution">
    <text evidence="1">The sequence shown here is derived from an EMBL/GenBank/DDBJ whole genome shotgun (WGS) entry which is preliminary data.</text>
</comment>
<organism evidence="1 2">
    <name type="scientific">Microcystis aeruginosa Ma_QC_Ca_00000000_S207</name>
    <dbReference type="NCBI Taxonomy" id="2486251"/>
    <lineage>
        <taxon>Bacteria</taxon>
        <taxon>Bacillati</taxon>
        <taxon>Cyanobacteriota</taxon>
        <taxon>Cyanophyceae</taxon>
        <taxon>Oscillatoriophycideae</taxon>
        <taxon>Chroococcales</taxon>
        <taxon>Microcystaceae</taxon>
        <taxon>Microcystis</taxon>
    </lineage>
</organism>
<sequence length="104" mass="11889">MTILLSPKGTFPAKIIDIITLYRLVMNRGEQNNIQVGQRVLVYQPITQQIQGRWECIEILKGRGRVISLMENEATIDFEVPMFLGNQLHVVFKNPKIGDLVKPI</sequence>
<dbReference type="EMBL" id="SFBF01000134">
    <property type="protein sequence ID" value="TRU49668.1"/>
    <property type="molecule type" value="Genomic_DNA"/>
</dbReference>
<dbReference type="AlphaFoldDB" id="A0A552FSF1"/>
<reference evidence="1 2" key="1">
    <citation type="submission" date="2019-01" db="EMBL/GenBank/DDBJ databases">
        <title>Coherence of Microcystis species and biogeography revealed through population genomics.</title>
        <authorList>
            <person name="Perez-Carrascal O.M."/>
            <person name="Terrat Y."/>
            <person name="Giani A."/>
            <person name="Fortin N."/>
            <person name="Tromas N."/>
            <person name="Shapiro B.J."/>
        </authorList>
    </citation>
    <scope>NUCLEOTIDE SEQUENCE [LARGE SCALE GENOMIC DNA]</scope>
    <source>
        <strain evidence="1">Ma_QC_Ca_00000000_S207</strain>
    </source>
</reference>
<protein>
    <submittedName>
        <fullName evidence="1">Uncharacterized protein</fullName>
    </submittedName>
</protein>
<accession>A0A552FSF1</accession>
<dbReference type="Proteomes" id="UP000320293">
    <property type="component" value="Unassembled WGS sequence"/>
</dbReference>
<name>A0A552FSF1_MICAE</name>
<evidence type="ECO:0000313" key="2">
    <source>
        <dbReference type="Proteomes" id="UP000320293"/>
    </source>
</evidence>